<proteinExistence type="predicted"/>
<organism evidence="1 2">
    <name type="scientific">Pseudochrobactrum kiredjianiae</name>
    <dbReference type="NCBI Taxonomy" id="386305"/>
    <lineage>
        <taxon>Bacteria</taxon>
        <taxon>Pseudomonadati</taxon>
        <taxon>Pseudomonadota</taxon>
        <taxon>Alphaproteobacteria</taxon>
        <taxon>Hyphomicrobiales</taxon>
        <taxon>Brucellaceae</taxon>
        <taxon>Pseudochrobactrum</taxon>
    </lineage>
</organism>
<accession>A0ABW3V0Q2</accession>
<evidence type="ECO:0000313" key="1">
    <source>
        <dbReference type="EMBL" id="MFD1226670.1"/>
    </source>
</evidence>
<dbReference type="RefSeq" id="WP_289388463.1">
    <property type="nucleotide sequence ID" value="NZ_JAUCBM010000012.1"/>
</dbReference>
<dbReference type="EMBL" id="JBHTMA010000032">
    <property type="protein sequence ID" value="MFD1226670.1"/>
    <property type="molecule type" value="Genomic_DNA"/>
</dbReference>
<gene>
    <name evidence="1" type="ORF">ACFQ35_05830</name>
</gene>
<protein>
    <submittedName>
        <fullName evidence="1">Uncharacterized protein</fullName>
    </submittedName>
</protein>
<sequence length="85" mass="8894">MKIYGLILLALALAGGGLYHLGRRDALASYNYAAAISSVKTLCEKGAINAQVSHSAADALCRDYGLPDKDISKCVLGLREASAKP</sequence>
<evidence type="ECO:0000313" key="2">
    <source>
        <dbReference type="Proteomes" id="UP001597263"/>
    </source>
</evidence>
<comment type="caution">
    <text evidence="1">The sequence shown here is derived from an EMBL/GenBank/DDBJ whole genome shotgun (WGS) entry which is preliminary data.</text>
</comment>
<dbReference type="Proteomes" id="UP001597263">
    <property type="component" value="Unassembled WGS sequence"/>
</dbReference>
<keyword evidence="2" id="KW-1185">Reference proteome</keyword>
<name>A0ABW3V0Q2_9HYPH</name>
<reference evidence="2" key="1">
    <citation type="journal article" date="2019" name="Int. J. Syst. Evol. Microbiol.">
        <title>The Global Catalogue of Microorganisms (GCM) 10K type strain sequencing project: providing services to taxonomists for standard genome sequencing and annotation.</title>
        <authorList>
            <consortium name="The Broad Institute Genomics Platform"/>
            <consortium name="The Broad Institute Genome Sequencing Center for Infectious Disease"/>
            <person name="Wu L."/>
            <person name="Ma J."/>
        </authorList>
    </citation>
    <scope>NUCLEOTIDE SEQUENCE [LARGE SCALE GENOMIC DNA]</scope>
    <source>
        <strain evidence="2">CCUG 49584</strain>
    </source>
</reference>